<evidence type="ECO:0000313" key="3">
    <source>
        <dbReference type="Proteomes" id="UP000265742"/>
    </source>
</evidence>
<dbReference type="Proteomes" id="UP000265742">
    <property type="component" value="Unassembled WGS sequence"/>
</dbReference>
<dbReference type="Pfam" id="PF00535">
    <property type="entry name" value="Glycos_transf_2"/>
    <property type="match status" value="1"/>
</dbReference>
<dbReference type="SUPFAM" id="SSF53448">
    <property type="entry name" value="Nucleotide-diphospho-sugar transferases"/>
    <property type="match status" value="1"/>
</dbReference>
<dbReference type="InterPro" id="IPR050834">
    <property type="entry name" value="Glycosyltransf_2"/>
</dbReference>
<sequence length="306" mass="33079">MNTALPTIGVVVATRGRPQLLRAAVRSILAQDYQGDVHVHVVFDGVEVDPLTDVDVPENRSLRTSVNTRTAGLAGGRNTGILAATAELIAFCDDDDEWLNGKLSAQVEAWREDPTAAVVATGIRIESAGGSHVRLPPPRATFADFLDSRLTEIHPSSFLLRRADLTGPIGLVDEVLPSSYGEDYDLLLRATRVGHVACVVEPLVVVNWKRTSFFNGRWEGIAAGLTYLLRKFPEFAAAPRGAARIEGQVAFAHAALGRRADARSWAVQALRNDHRQLRAYAALVISLRLAPAGLLVDLVNRSGRGL</sequence>
<organism evidence="2 3">
    <name type="scientific">Amnibacterium setariae</name>
    <dbReference type="NCBI Taxonomy" id="2306585"/>
    <lineage>
        <taxon>Bacteria</taxon>
        <taxon>Bacillati</taxon>
        <taxon>Actinomycetota</taxon>
        <taxon>Actinomycetes</taxon>
        <taxon>Micrococcales</taxon>
        <taxon>Microbacteriaceae</taxon>
        <taxon>Amnibacterium</taxon>
    </lineage>
</organism>
<accession>A0A3A1TSE9</accession>
<evidence type="ECO:0000313" key="2">
    <source>
        <dbReference type="EMBL" id="RIX26625.1"/>
    </source>
</evidence>
<protein>
    <submittedName>
        <fullName evidence="2">Glycosyltransferase</fullName>
    </submittedName>
</protein>
<name>A0A3A1TSE9_9MICO</name>
<gene>
    <name evidence="2" type="ORF">D1781_17075</name>
</gene>
<dbReference type="CDD" id="cd00761">
    <property type="entry name" value="Glyco_tranf_GTA_type"/>
    <property type="match status" value="1"/>
</dbReference>
<evidence type="ECO:0000259" key="1">
    <source>
        <dbReference type="Pfam" id="PF00535"/>
    </source>
</evidence>
<dbReference type="Gene3D" id="3.90.550.10">
    <property type="entry name" value="Spore Coat Polysaccharide Biosynthesis Protein SpsA, Chain A"/>
    <property type="match status" value="1"/>
</dbReference>
<reference evidence="3" key="1">
    <citation type="submission" date="2018-09" db="EMBL/GenBank/DDBJ databases">
        <authorList>
            <person name="Kim I."/>
        </authorList>
    </citation>
    <scope>NUCLEOTIDE SEQUENCE [LARGE SCALE GENOMIC DNA]</scope>
    <source>
        <strain evidence="3">DD4a</strain>
    </source>
</reference>
<keyword evidence="3" id="KW-1185">Reference proteome</keyword>
<dbReference type="AlphaFoldDB" id="A0A3A1TSE9"/>
<dbReference type="GO" id="GO:0016740">
    <property type="term" value="F:transferase activity"/>
    <property type="evidence" value="ECO:0007669"/>
    <property type="project" value="UniProtKB-KW"/>
</dbReference>
<dbReference type="PANTHER" id="PTHR43685">
    <property type="entry name" value="GLYCOSYLTRANSFERASE"/>
    <property type="match status" value="1"/>
</dbReference>
<dbReference type="EMBL" id="QXTG01000003">
    <property type="protein sequence ID" value="RIX26625.1"/>
    <property type="molecule type" value="Genomic_DNA"/>
</dbReference>
<dbReference type="RefSeq" id="WP_119483701.1">
    <property type="nucleotide sequence ID" value="NZ_QXTG01000003.1"/>
</dbReference>
<dbReference type="InterPro" id="IPR029044">
    <property type="entry name" value="Nucleotide-diphossugar_trans"/>
</dbReference>
<dbReference type="OrthoDB" id="153025at2"/>
<proteinExistence type="predicted"/>
<dbReference type="PANTHER" id="PTHR43685:SF2">
    <property type="entry name" value="GLYCOSYLTRANSFERASE 2-LIKE DOMAIN-CONTAINING PROTEIN"/>
    <property type="match status" value="1"/>
</dbReference>
<keyword evidence="2" id="KW-0808">Transferase</keyword>
<comment type="caution">
    <text evidence="2">The sequence shown here is derived from an EMBL/GenBank/DDBJ whole genome shotgun (WGS) entry which is preliminary data.</text>
</comment>
<feature type="domain" description="Glycosyltransferase 2-like" evidence="1">
    <location>
        <begin position="10"/>
        <end position="163"/>
    </location>
</feature>
<dbReference type="InterPro" id="IPR001173">
    <property type="entry name" value="Glyco_trans_2-like"/>
</dbReference>